<feature type="repeat" description="PPR" evidence="3">
    <location>
        <begin position="180"/>
        <end position="214"/>
    </location>
</feature>
<organism evidence="4 5">
    <name type="scientific">Tripterygium wilfordii</name>
    <name type="common">Thunder God vine</name>
    <dbReference type="NCBI Taxonomy" id="458696"/>
    <lineage>
        <taxon>Eukaryota</taxon>
        <taxon>Viridiplantae</taxon>
        <taxon>Streptophyta</taxon>
        <taxon>Embryophyta</taxon>
        <taxon>Tracheophyta</taxon>
        <taxon>Spermatophyta</taxon>
        <taxon>Magnoliopsida</taxon>
        <taxon>eudicotyledons</taxon>
        <taxon>Gunneridae</taxon>
        <taxon>Pentapetalae</taxon>
        <taxon>rosids</taxon>
        <taxon>fabids</taxon>
        <taxon>Celastrales</taxon>
        <taxon>Celastraceae</taxon>
        <taxon>Tripterygium</taxon>
    </lineage>
</organism>
<gene>
    <name evidence="4" type="ORF">HS088_TW21G01174</name>
</gene>
<evidence type="ECO:0000256" key="3">
    <source>
        <dbReference type="PROSITE-ProRule" id="PRU00708"/>
    </source>
</evidence>
<dbReference type="EMBL" id="JAAARO010000021">
    <property type="protein sequence ID" value="KAF5729017.1"/>
    <property type="molecule type" value="Genomic_DNA"/>
</dbReference>
<dbReference type="NCBIfam" id="TIGR00756">
    <property type="entry name" value="PPR"/>
    <property type="match status" value="5"/>
</dbReference>
<dbReference type="Proteomes" id="UP000593562">
    <property type="component" value="Unassembled WGS sequence"/>
</dbReference>
<name>A0A7J7C5B4_TRIWF</name>
<dbReference type="Gene3D" id="1.25.40.10">
    <property type="entry name" value="Tetratricopeptide repeat domain"/>
    <property type="match status" value="4"/>
</dbReference>
<dbReference type="FunCoup" id="A0A7J7C5B4">
    <property type="interactions" value="146"/>
</dbReference>
<comment type="similarity">
    <text evidence="1">Belongs to the PPR family. P subfamily.</text>
</comment>
<keyword evidence="5" id="KW-1185">Reference proteome</keyword>
<dbReference type="PANTHER" id="PTHR46128">
    <property type="entry name" value="MITOCHONDRIAL GROUP I INTRON SPLICING FACTOR CCM1"/>
    <property type="match status" value="1"/>
</dbReference>
<feature type="repeat" description="PPR" evidence="3">
    <location>
        <begin position="352"/>
        <end position="386"/>
    </location>
</feature>
<accession>A0A7J7C5B4</accession>
<feature type="repeat" description="PPR" evidence="3">
    <location>
        <begin position="526"/>
        <end position="560"/>
    </location>
</feature>
<dbReference type="AlphaFoldDB" id="A0A7J7C5B4"/>
<feature type="repeat" description="PPR" evidence="3">
    <location>
        <begin position="245"/>
        <end position="279"/>
    </location>
</feature>
<dbReference type="InterPro" id="IPR050872">
    <property type="entry name" value="PPR_P_subfamily"/>
</dbReference>
<dbReference type="InParanoid" id="A0A7J7C5B4"/>
<feature type="repeat" description="PPR" evidence="3">
    <location>
        <begin position="492"/>
        <end position="522"/>
    </location>
</feature>
<evidence type="ECO:0000256" key="2">
    <source>
        <dbReference type="ARBA" id="ARBA00022737"/>
    </source>
</evidence>
<protein>
    <recommendedName>
        <fullName evidence="6">Pentatricopeptide repeat-containing protein</fullName>
    </recommendedName>
</protein>
<dbReference type="PROSITE" id="PS51375">
    <property type="entry name" value="PPR"/>
    <property type="match status" value="5"/>
</dbReference>
<sequence length="574" mass="64920">MLLHKIHLLIRTYSTATSSSVQWRNHVKENQLISQITSILLQRHNWIPLLQNLNLSSKLTPSLLLKIVTKTQKSPHICLRFFSWARTNLGFKPDLKFQCTVIRIAAGSGLIQSVRPTLDSLIQDHPASLVVETMIQVCDKGRDSQFDDLSFLIEGYSHKGLFLESLEVYKKMRVHGCTISVRAYNALLDCLQRGSEIRLAWCFYGAMVRDEVMPDRSTWSLLAQILYRNGKIEKIARLLDLGIYNSIMYSLVIDYCSKSGDFGAAFDSLNEMSERKLDPGFATHSSILDGACKFGNDKVLERVMGEMMEKKLLPNSPLSEYDSIIQKLSDLGKTYGADMFFNKACDEKIVLQGATYGCMLRALSKAGRVKEAIGSYRMISEMGFTVKGGSYHAFANVLCIEDPPDEACELLMDIIRKGISPCASDLSKFLTSQCNKRKWRDVEELLDVILEKGLLPDSLSCCSLMMHYCGTRRIDKAIALHNKIEKLHCSLDVTTYNVFLDGLFRGRRVEDAIKVFGYMKELKMVNGSSFIAMIRGLCRIKKLRKAMKIHDEMLKLGLKPAKATYKRLISAFKP</sequence>
<evidence type="ECO:0000313" key="4">
    <source>
        <dbReference type="EMBL" id="KAF5729017.1"/>
    </source>
</evidence>
<dbReference type="InterPro" id="IPR011990">
    <property type="entry name" value="TPR-like_helical_dom_sf"/>
</dbReference>
<evidence type="ECO:0000313" key="5">
    <source>
        <dbReference type="Proteomes" id="UP000593562"/>
    </source>
</evidence>
<dbReference type="OrthoDB" id="747253at2759"/>
<dbReference type="Pfam" id="PF13041">
    <property type="entry name" value="PPR_2"/>
    <property type="match status" value="3"/>
</dbReference>
<proteinExistence type="inferred from homology"/>
<comment type="caution">
    <text evidence="4">The sequence shown here is derived from an EMBL/GenBank/DDBJ whole genome shotgun (WGS) entry which is preliminary data.</text>
</comment>
<evidence type="ECO:0008006" key="6">
    <source>
        <dbReference type="Google" id="ProtNLM"/>
    </source>
</evidence>
<dbReference type="InterPro" id="IPR002885">
    <property type="entry name" value="PPR_rpt"/>
</dbReference>
<dbReference type="PANTHER" id="PTHR46128:SF211">
    <property type="entry name" value="PENTACOTRIPEPTIDE-REPEAT REGION OF PRORP DOMAIN-CONTAINING PROTEIN"/>
    <property type="match status" value="1"/>
</dbReference>
<evidence type="ECO:0000256" key="1">
    <source>
        <dbReference type="ARBA" id="ARBA00007626"/>
    </source>
</evidence>
<reference evidence="4 5" key="1">
    <citation type="journal article" date="2020" name="Nat. Commun.">
        <title>Genome of Tripterygium wilfordii and identification of cytochrome P450 involved in triptolide biosynthesis.</title>
        <authorList>
            <person name="Tu L."/>
            <person name="Su P."/>
            <person name="Zhang Z."/>
            <person name="Gao L."/>
            <person name="Wang J."/>
            <person name="Hu T."/>
            <person name="Zhou J."/>
            <person name="Zhang Y."/>
            <person name="Zhao Y."/>
            <person name="Liu Y."/>
            <person name="Song Y."/>
            <person name="Tong Y."/>
            <person name="Lu Y."/>
            <person name="Yang J."/>
            <person name="Xu C."/>
            <person name="Jia M."/>
            <person name="Peters R.J."/>
            <person name="Huang L."/>
            <person name="Gao W."/>
        </authorList>
    </citation>
    <scope>NUCLEOTIDE SEQUENCE [LARGE SCALE GENOMIC DNA]</scope>
    <source>
        <strain evidence="5">cv. XIE 37</strain>
        <tissue evidence="4">Leaf</tissue>
    </source>
</reference>
<dbReference type="SUPFAM" id="SSF81901">
    <property type="entry name" value="HCP-like"/>
    <property type="match status" value="1"/>
</dbReference>
<dbReference type="Pfam" id="PF01535">
    <property type="entry name" value="PPR"/>
    <property type="match status" value="3"/>
</dbReference>
<keyword evidence="2" id="KW-0677">Repeat</keyword>